<dbReference type="GO" id="GO:0090313">
    <property type="term" value="P:regulation of protein targeting to membrane"/>
    <property type="evidence" value="ECO:0007669"/>
    <property type="project" value="TreeGrafter"/>
</dbReference>
<dbReference type="PANTHER" id="PTHR30441">
    <property type="entry name" value="DUF748 DOMAIN-CONTAINING PROTEIN"/>
    <property type="match status" value="1"/>
</dbReference>
<evidence type="ECO:0000313" key="4">
    <source>
        <dbReference type="EMBL" id="SIS63290.1"/>
    </source>
</evidence>
<feature type="compositionally biased region" description="Basic and acidic residues" evidence="1">
    <location>
        <begin position="948"/>
        <end position="975"/>
    </location>
</feature>
<evidence type="ECO:0000259" key="3">
    <source>
        <dbReference type="Pfam" id="PF05170"/>
    </source>
</evidence>
<name>A0A1N7KPA2_9BACT</name>
<dbReference type="STRING" id="529505.SAMN05421761_102234"/>
<dbReference type="GO" id="GO:0005886">
    <property type="term" value="C:plasma membrane"/>
    <property type="evidence" value="ECO:0007669"/>
    <property type="project" value="TreeGrafter"/>
</dbReference>
<dbReference type="Pfam" id="PF05170">
    <property type="entry name" value="AsmA"/>
    <property type="match status" value="1"/>
</dbReference>
<feature type="domain" description="AsmA" evidence="3">
    <location>
        <begin position="1"/>
        <end position="178"/>
    </location>
</feature>
<feature type="transmembrane region" description="Helical" evidence="2">
    <location>
        <begin position="6"/>
        <end position="26"/>
    </location>
</feature>
<evidence type="ECO:0000313" key="5">
    <source>
        <dbReference type="Proteomes" id="UP000186026"/>
    </source>
</evidence>
<keyword evidence="2" id="KW-0812">Transmembrane</keyword>
<dbReference type="InterPro" id="IPR052894">
    <property type="entry name" value="AsmA-related"/>
</dbReference>
<organism evidence="4 5">
    <name type="scientific">Belliella pelovolcani</name>
    <dbReference type="NCBI Taxonomy" id="529505"/>
    <lineage>
        <taxon>Bacteria</taxon>
        <taxon>Pseudomonadati</taxon>
        <taxon>Bacteroidota</taxon>
        <taxon>Cytophagia</taxon>
        <taxon>Cytophagales</taxon>
        <taxon>Cyclobacteriaceae</taxon>
        <taxon>Belliella</taxon>
    </lineage>
</organism>
<evidence type="ECO:0000256" key="2">
    <source>
        <dbReference type="SAM" id="Phobius"/>
    </source>
</evidence>
<reference evidence="5" key="1">
    <citation type="submission" date="2017-01" db="EMBL/GenBank/DDBJ databases">
        <authorList>
            <person name="Varghese N."/>
            <person name="Submissions S."/>
        </authorList>
    </citation>
    <scope>NUCLEOTIDE SEQUENCE [LARGE SCALE GENOMIC DNA]</scope>
    <source>
        <strain evidence="5">DSM 46698</strain>
    </source>
</reference>
<gene>
    <name evidence="4" type="ORF">SAMN05421761_102234</name>
</gene>
<proteinExistence type="predicted"/>
<dbReference type="AlphaFoldDB" id="A0A1N7KPA2"/>
<keyword evidence="2" id="KW-1133">Transmembrane helix</keyword>
<accession>A0A1N7KPA2</accession>
<dbReference type="Proteomes" id="UP000186026">
    <property type="component" value="Unassembled WGS sequence"/>
</dbReference>
<dbReference type="RefSeq" id="WP_076498542.1">
    <property type="nucleotide sequence ID" value="NZ_FTOP01000002.1"/>
</dbReference>
<keyword evidence="5" id="KW-1185">Reference proteome</keyword>
<keyword evidence="2" id="KW-0472">Membrane</keyword>
<feature type="region of interest" description="Disordered" evidence="1">
    <location>
        <begin position="948"/>
        <end position="1004"/>
    </location>
</feature>
<sequence>MKKTVYIVLAIFAFLLVALIATPFIFKDKIIERVDREIAQSVNAQVHYDFRNISLSVFKRFPDISMTLRDFGITGNPPFQNDTLVHVDQFQVDFNLWSVLFADTPSLTGIHLDGGSIYVKVLEDGRANYDITYPSQVEETSESNFEIGVDLIEVNNLTFIYDDRELDYFMALGNVQLAGKGNFTADVYQLPLKMEALIADITYEGTNYLRNKDFKGNTTVDVDMGNMKFAFSDGDFSLNDFLFDLYGFVAMSASDIEFDLNFEGKDNSFRSILSLVPGIYSESFAGLKTSGTMDFNGFFRGIYNDSSFPAFDINLNVVDGMFQYPDLPRPVSDVQLAMQVVNTTDNLDLTKVNIPTFSLNFGSNPISGNLLLENLVTYDIDGRLVGKLNLEELTSIFPIDGMALRGMLDVNATAKGRYDSIANMIPAINAKMLLSNGYIKSSEYPAPIENLNVSANIINTSGKMADFLVDLSNFGFELDDEAISGNLKVADFDLLKWDGAVKGTIDLGKMMAIFPMENTIMEGKISADLNTKGSYKDVELERFDRLDTRGEMSVEQFYFTSYDLPQGIRINEAKADFTPSRINLTKFDSRVGESPLTATGFLSNYMNFFLKENETLKGQLALQSNRFNVNQWMTESESTEENSLTVIELPTNIDFTMSVDAAEVIYDNLNLKQVKGNMTLKEGVLSFREASMAALGGQLVMNGSYDPRDLTAPKFDFNFNVIDLSIAEAFDKLNTVKVLAPVAEHLTGKFSTKLDFSGLLGQDMMPILSSLDGKGVVRVLEAAFQNSPLIQGVTSLTRLNDTNTLQFRNLNLPIEIEDGMLSLKPVDLRLWDYQANVQGSTGFDGSINYLVNMQVPAGRFGAQANNLLATISGTEATTSTLIPVAITLGGTYGSPKVGLAGGNSIESLLTNALRSRVSSERENLQARATEQFKATEDSIKSELKTRAEALQDSAKREAEKKVSETKDRAVEEAKNVLKGVLGNRVRPAAKPDTVKRDTTKSGNN</sequence>
<dbReference type="PANTHER" id="PTHR30441:SF8">
    <property type="entry name" value="DUF748 DOMAIN-CONTAINING PROTEIN"/>
    <property type="match status" value="1"/>
</dbReference>
<evidence type="ECO:0000256" key="1">
    <source>
        <dbReference type="SAM" id="MobiDB-lite"/>
    </source>
</evidence>
<feature type="compositionally biased region" description="Basic and acidic residues" evidence="1">
    <location>
        <begin position="992"/>
        <end position="1004"/>
    </location>
</feature>
<dbReference type="InterPro" id="IPR007844">
    <property type="entry name" value="AsmA"/>
</dbReference>
<dbReference type="EMBL" id="FTOP01000002">
    <property type="protein sequence ID" value="SIS63290.1"/>
    <property type="molecule type" value="Genomic_DNA"/>
</dbReference>
<dbReference type="OrthoDB" id="596403at2"/>
<protein>
    <submittedName>
        <fullName evidence="4">AsmA family protein</fullName>
    </submittedName>
</protein>